<accession>A0A812BIZ5</accession>
<gene>
    <name evidence="10" type="ORF">SPHA_21196</name>
</gene>
<evidence type="ECO:0000256" key="9">
    <source>
        <dbReference type="PIRSR" id="PIRSR005639-2"/>
    </source>
</evidence>
<feature type="active site" description="Nucleophile" evidence="8">
    <location>
        <position position="93"/>
    </location>
</feature>
<comment type="catalytic activity">
    <reaction evidence="7">
        <text>L-glutamine + H2O = L-glutamate + NH4(+)</text>
        <dbReference type="Rhea" id="RHEA:15889"/>
        <dbReference type="ChEBI" id="CHEBI:15377"/>
        <dbReference type="ChEBI" id="CHEBI:28938"/>
        <dbReference type="ChEBI" id="CHEBI:29985"/>
        <dbReference type="ChEBI" id="CHEBI:58359"/>
        <dbReference type="EC" id="3.5.1.2"/>
    </reaction>
</comment>
<dbReference type="AlphaFoldDB" id="A0A812BIZ5"/>
<evidence type="ECO:0000313" key="11">
    <source>
        <dbReference type="Proteomes" id="UP000597762"/>
    </source>
</evidence>
<dbReference type="FunFam" id="3.40.50.880:FF:000041">
    <property type="entry name" value="Glutamine amidotransferase subunit pdxT, putative"/>
    <property type="match status" value="1"/>
</dbReference>
<dbReference type="OrthoDB" id="2039at2759"/>
<keyword evidence="6 10" id="KW-0456">Lyase</keyword>
<evidence type="ECO:0000313" key="10">
    <source>
        <dbReference type="EMBL" id="CAE1238243.1"/>
    </source>
</evidence>
<dbReference type="GO" id="GO:0042823">
    <property type="term" value="P:pyridoxal phosphate biosynthetic process"/>
    <property type="evidence" value="ECO:0007669"/>
    <property type="project" value="InterPro"/>
</dbReference>
<sequence>MEASSIRVGILEIQGGFSEHRTAILKAAETLGMKEKIEILSVRKAADISPALSGLIIPGGESTTMGLFISRNNMASSLQEWIQDEKHITWGTCAGLIMLANETEKQKIGGQPLIGGLDIVVSRNYFGRQVNSFQEKVKIMDKSLFSEANIPDHFEGVFIRAPAVVKVTSPKVTTLAVLSQSCSDNPGVIVAVRQKNILGTAFHPELTEDLRWHSYFLKMIASVQVD</sequence>
<evidence type="ECO:0000256" key="3">
    <source>
        <dbReference type="ARBA" id="ARBA00022801"/>
    </source>
</evidence>
<dbReference type="GO" id="GO:0005829">
    <property type="term" value="C:cytosol"/>
    <property type="evidence" value="ECO:0007669"/>
    <property type="project" value="TreeGrafter"/>
</dbReference>
<dbReference type="PIRSF" id="PIRSF005639">
    <property type="entry name" value="Glut_amidoT_SNO"/>
    <property type="match status" value="1"/>
</dbReference>
<reference evidence="10" key="1">
    <citation type="submission" date="2021-01" db="EMBL/GenBank/DDBJ databases">
        <authorList>
            <person name="Li R."/>
            <person name="Bekaert M."/>
        </authorList>
    </citation>
    <scope>NUCLEOTIDE SEQUENCE</scope>
    <source>
        <strain evidence="10">Farmed</strain>
    </source>
</reference>
<dbReference type="PROSITE" id="PS51130">
    <property type="entry name" value="PDXT_SNO_2"/>
    <property type="match status" value="1"/>
</dbReference>
<dbReference type="Gene3D" id="3.40.50.880">
    <property type="match status" value="1"/>
</dbReference>
<dbReference type="InterPro" id="IPR029062">
    <property type="entry name" value="Class_I_gatase-like"/>
</dbReference>
<comment type="similarity">
    <text evidence="1">Belongs to the glutaminase PdxT/SNO family.</text>
</comment>
<evidence type="ECO:0000256" key="8">
    <source>
        <dbReference type="PIRSR" id="PIRSR005639-1"/>
    </source>
</evidence>
<dbReference type="PANTHER" id="PTHR31559:SF0">
    <property type="entry name" value="PYRIDOXAL 5'-PHOSPHATE SYNTHASE SUBUNIT SNO1-RELATED"/>
    <property type="match status" value="1"/>
</dbReference>
<feature type="binding site" evidence="9">
    <location>
        <begin position="60"/>
        <end position="62"/>
    </location>
    <ligand>
        <name>L-glutamine</name>
        <dbReference type="ChEBI" id="CHEBI:58359"/>
    </ligand>
</feature>
<name>A0A812BIZ5_ACAPH</name>
<dbReference type="GO" id="GO:0016829">
    <property type="term" value="F:lyase activity"/>
    <property type="evidence" value="ECO:0007669"/>
    <property type="project" value="UniProtKB-KW"/>
</dbReference>
<dbReference type="Pfam" id="PF01174">
    <property type="entry name" value="SNO"/>
    <property type="match status" value="1"/>
</dbReference>
<evidence type="ECO:0000256" key="1">
    <source>
        <dbReference type="ARBA" id="ARBA00008345"/>
    </source>
</evidence>
<feature type="active site" description="Charge relay system" evidence="8">
    <location>
        <position position="205"/>
    </location>
</feature>
<dbReference type="NCBIfam" id="TIGR03800">
    <property type="entry name" value="PLP_synth_Pdx2"/>
    <property type="match status" value="1"/>
</dbReference>
<dbReference type="GO" id="GO:0008614">
    <property type="term" value="P:pyridoxine metabolic process"/>
    <property type="evidence" value="ECO:0007669"/>
    <property type="project" value="TreeGrafter"/>
</dbReference>
<keyword evidence="11" id="KW-1185">Reference proteome</keyword>
<evidence type="ECO:0000256" key="6">
    <source>
        <dbReference type="ARBA" id="ARBA00023239"/>
    </source>
</evidence>
<protein>
    <recommendedName>
        <fullName evidence="2">glutaminase</fullName>
        <ecNumber evidence="2">3.5.1.2</ecNumber>
    </recommendedName>
</protein>
<keyword evidence="3" id="KW-0378">Hydrolase</keyword>
<dbReference type="PROSITE" id="PS01236">
    <property type="entry name" value="PDXT_SNO_1"/>
    <property type="match status" value="1"/>
</dbReference>
<dbReference type="PROSITE" id="PS51273">
    <property type="entry name" value="GATASE_TYPE_1"/>
    <property type="match status" value="1"/>
</dbReference>
<keyword evidence="5" id="KW-0315">Glutamine amidotransferase</keyword>
<keyword evidence="4" id="KW-0663">Pyridoxal phosphate</keyword>
<feature type="active site" description="Charge relay system" evidence="8">
    <location>
        <position position="203"/>
    </location>
</feature>
<dbReference type="EMBL" id="CAHIKZ030000779">
    <property type="protein sequence ID" value="CAE1238243.1"/>
    <property type="molecule type" value="Genomic_DNA"/>
</dbReference>
<dbReference type="InterPro" id="IPR002161">
    <property type="entry name" value="PdxT/SNO"/>
</dbReference>
<evidence type="ECO:0000256" key="5">
    <source>
        <dbReference type="ARBA" id="ARBA00022962"/>
    </source>
</evidence>
<dbReference type="InterPro" id="IPR021196">
    <property type="entry name" value="PdxT/SNO_CS"/>
</dbReference>
<dbReference type="GO" id="GO:1903600">
    <property type="term" value="C:glutaminase complex"/>
    <property type="evidence" value="ECO:0007669"/>
    <property type="project" value="TreeGrafter"/>
</dbReference>
<feature type="binding site" evidence="9">
    <location>
        <position position="123"/>
    </location>
    <ligand>
        <name>L-glutamine</name>
        <dbReference type="ChEBI" id="CHEBI:58359"/>
    </ligand>
</feature>
<dbReference type="CDD" id="cd01749">
    <property type="entry name" value="GATase1_PB"/>
    <property type="match status" value="1"/>
</dbReference>
<comment type="caution">
    <text evidence="10">The sequence shown here is derived from an EMBL/GenBank/DDBJ whole genome shotgun (WGS) entry which is preliminary data.</text>
</comment>
<dbReference type="HAMAP" id="MF_01615">
    <property type="entry name" value="PdxT"/>
    <property type="match status" value="1"/>
</dbReference>
<dbReference type="Proteomes" id="UP000597762">
    <property type="component" value="Unassembled WGS sequence"/>
</dbReference>
<evidence type="ECO:0000256" key="7">
    <source>
        <dbReference type="ARBA" id="ARBA00049534"/>
    </source>
</evidence>
<organism evidence="10 11">
    <name type="scientific">Acanthosepion pharaonis</name>
    <name type="common">Pharaoh cuttlefish</name>
    <name type="synonym">Sepia pharaonis</name>
    <dbReference type="NCBI Taxonomy" id="158019"/>
    <lineage>
        <taxon>Eukaryota</taxon>
        <taxon>Metazoa</taxon>
        <taxon>Spiralia</taxon>
        <taxon>Lophotrochozoa</taxon>
        <taxon>Mollusca</taxon>
        <taxon>Cephalopoda</taxon>
        <taxon>Coleoidea</taxon>
        <taxon>Decapodiformes</taxon>
        <taxon>Sepiida</taxon>
        <taxon>Sepiina</taxon>
        <taxon>Sepiidae</taxon>
        <taxon>Acanthosepion</taxon>
    </lineage>
</organism>
<feature type="binding site" evidence="9">
    <location>
        <begin position="159"/>
        <end position="160"/>
    </location>
    <ligand>
        <name>L-glutamine</name>
        <dbReference type="ChEBI" id="CHEBI:58359"/>
    </ligand>
</feature>
<dbReference type="EC" id="3.5.1.2" evidence="2"/>
<proteinExistence type="inferred from homology"/>
<evidence type="ECO:0000256" key="2">
    <source>
        <dbReference type="ARBA" id="ARBA00012918"/>
    </source>
</evidence>
<dbReference type="SUPFAM" id="SSF52317">
    <property type="entry name" value="Class I glutamine amidotransferase-like"/>
    <property type="match status" value="1"/>
</dbReference>
<dbReference type="PANTHER" id="PTHR31559">
    <property type="entry name" value="PYRIDOXAL 5'-PHOSPHATE SYNTHASE SUBUNIT SNO"/>
    <property type="match status" value="1"/>
</dbReference>
<dbReference type="GO" id="GO:0004359">
    <property type="term" value="F:glutaminase activity"/>
    <property type="evidence" value="ECO:0007669"/>
    <property type="project" value="UniProtKB-EC"/>
</dbReference>
<evidence type="ECO:0000256" key="4">
    <source>
        <dbReference type="ARBA" id="ARBA00022898"/>
    </source>
</evidence>